<evidence type="ECO:0008006" key="11">
    <source>
        <dbReference type="Google" id="ProtNLM"/>
    </source>
</evidence>
<keyword evidence="4" id="KW-0732">Signal</keyword>
<comment type="subcellular location">
    <subcellularLocation>
        <location evidence="1">Membrane</location>
        <topology evidence="1">Single-pass membrane protein</topology>
    </subcellularLocation>
</comment>
<dbReference type="Gene3D" id="3.80.10.10">
    <property type="entry name" value="Ribonuclease Inhibitor"/>
    <property type="match status" value="1"/>
</dbReference>
<evidence type="ECO:0000256" key="4">
    <source>
        <dbReference type="ARBA" id="ARBA00022729"/>
    </source>
</evidence>
<evidence type="ECO:0000256" key="6">
    <source>
        <dbReference type="ARBA" id="ARBA00022989"/>
    </source>
</evidence>
<evidence type="ECO:0000256" key="5">
    <source>
        <dbReference type="ARBA" id="ARBA00022737"/>
    </source>
</evidence>
<dbReference type="SUPFAM" id="SSF52058">
    <property type="entry name" value="L domain-like"/>
    <property type="match status" value="1"/>
</dbReference>
<dbReference type="PANTHER" id="PTHR27000:SF642">
    <property type="entry name" value="INACTIVE LEUCINE-RICH REPEAT RECEPTOR KINASE XIAO-RELATED"/>
    <property type="match status" value="1"/>
</dbReference>
<keyword evidence="5" id="KW-0677">Repeat</keyword>
<organism evidence="10">
    <name type="scientific">Paramoeba aestuarina</name>
    <dbReference type="NCBI Taxonomy" id="180227"/>
    <lineage>
        <taxon>Eukaryota</taxon>
        <taxon>Amoebozoa</taxon>
        <taxon>Discosea</taxon>
        <taxon>Flabellinia</taxon>
        <taxon>Dactylopodida</taxon>
        <taxon>Paramoebidae</taxon>
        <taxon>Paramoeba</taxon>
    </lineage>
</organism>
<evidence type="ECO:0000256" key="1">
    <source>
        <dbReference type="ARBA" id="ARBA00004167"/>
    </source>
</evidence>
<keyword evidence="2" id="KW-0433">Leucine-rich repeat</keyword>
<protein>
    <recommendedName>
        <fullName evidence="11">Leucine-rich repeat protein</fullName>
    </recommendedName>
</protein>
<dbReference type="InterPro" id="IPR032675">
    <property type="entry name" value="LRR_dom_sf"/>
</dbReference>
<dbReference type="GO" id="GO:0016020">
    <property type="term" value="C:membrane"/>
    <property type="evidence" value="ECO:0007669"/>
    <property type="project" value="UniProtKB-SubCell"/>
</dbReference>
<evidence type="ECO:0000256" key="7">
    <source>
        <dbReference type="ARBA" id="ARBA00023136"/>
    </source>
</evidence>
<gene>
    <name evidence="10" type="ORF">NAES01612_LOCUS7385</name>
</gene>
<dbReference type="PROSITE" id="PS51450">
    <property type="entry name" value="LRR"/>
    <property type="match status" value="1"/>
</dbReference>
<evidence type="ECO:0000256" key="8">
    <source>
        <dbReference type="ARBA" id="ARBA00023170"/>
    </source>
</evidence>
<reference evidence="10" key="1">
    <citation type="submission" date="2021-01" db="EMBL/GenBank/DDBJ databases">
        <authorList>
            <person name="Corre E."/>
            <person name="Pelletier E."/>
            <person name="Niang G."/>
            <person name="Scheremetjew M."/>
            <person name="Finn R."/>
            <person name="Kale V."/>
            <person name="Holt S."/>
            <person name="Cochrane G."/>
            <person name="Meng A."/>
            <person name="Brown T."/>
            <person name="Cohen L."/>
        </authorList>
    </citation>
    <scope>NUCLEOTIDE SEQUENCE</scope>
    <source>
        <strain evidence="10">SoJaBio B1-5/56/2</strain>
    </source>
</reference>
<keyword evidence="9" id="KW-0325">Glycoprotein</keyword>
<keyword evidence="7" id="KW-0472">Membrane</keyword>
<evidence type="ECO:0000313" key="10">
    <source>
        <dbReference type="EMBL" id="CAE2296416.1"/>
    </source>
</evidence>
<keyword evidence="8" id="KW-0675">Receptor</keyword>
<dbReference type="AlphaFoldDB" id="A0A7S4KIV4"/>
<accession>A0A7S4KIV4</accession>
<dbReference type="EMBL" id="HBKR01011095">
    <property type="protein sequence ID" value="CAE2296416.1"/>
    <property type="molecule type" value="Transcribed_RNA"/>
</dbReference>
<evidence type="ECO:0000256" key="3">
    <source>
        <dbReference type="ARBA" id="ARBA00022692"/>
    </source>
</evidence>
<dbReference type="PANTHER" id="PTHR27000">
    <property type="entry name" value="LEUCINE-RICH REPEAT RECEPTOR-LIKE PROTEIN KINASE FAMILY PROTEIN-RELATED"/>
    <property type="match status" value="1"/>
</dbReference>
<sequence>MFFATLSVDPSLGKSDKSSLSQQTLMELFVENITNRQQIWGSREKIADLKKWQAIYLNADDDVTSIEWTFFSWPVTLRGSLSFQWLPSTIEQIQIIGNSLSGTIDLEHLPDSLRLLDVALNDLAGSICLTNLPNSLTILNVSHNKLNGTLDLTKLPHSLRSLDLSQNFFVGETDFSQLPASLTFFTVEANVDLSGKIRRPVGFAGEHGRLEQRAYSIEMTKIEWLE</sequence>
<keyword evidence="3" id="KW-0812">Transmembrane</keyword>
<name>A0A7S4KIV4_9EUKA</name>
<evidence type="ECO:0000256" key="2">
    <source>
        <dbReference type="ARBA" id="ARBA00022614"/>
    </source>
</evidence>
<dbReference type="InterPro" id="IPR001611">
    <property type="entry name" value="Leu-rich_rpt"/>
</dbReference>
<keyword evidence="6" id="KW-1133">Transmembrane helix</keyword>
<proteinExistence type="predicted"/>
<evidence type="ECO:0000256" key="9">
    <source>
        <dbReference type="ARBA" id="ARBA00023180"/>
    </source>
</evidence>